<proteinExistence type="inferred from homology"/>
<evidence type="ECO:0000256" key="1">
    <source>
        <dbReference type="ARBA" id="ARBA00004123"/>
    </source>
</evidence>
<accession>A0AAV6USJ8</accession>
<dbReference type="PROSITE" id="PS00092">
    <property type="entry name" value="N6_MTASE"/>
    <property type="match status" value="1"/>
</dbReference>
<dbReference type="InterPro" id="IPR052190">
    <property type="entry name" value="Euk-Arch_PrmC-MTase"/>
</dbReference>
<keyword evidence="19" id="KW-1185">Reference proteome</keyword>
<comment type="subunit">
    <text evidence="10">Heterodimer; heterodimerization with TRMT112 is required for S-adenosyl-L-methionine-binding.</text>
</comment>
<evidence type="ECO:0000256" key="9">
    <source>
        <dbReference type="ARBA" id="ARBA00053180"/>
    </source>
</evidence>
<dbReference type="PANTHER" id="PTHR45875">
    <property type="entry name" value="METHYLTRANSFERASE N6AMT1"/>
    <property type="match status" value="1"/>
</dbReference>
<dbReference type="GO" id="GO:0036009">
    <property type="term" value="F:protein-glutamine N-methyltransferase activity"/>
    <property type="evidence" value="ECO:0007669"/>
    <property type="project" value="UniProtKB-ARBA"/>
</dbReference>
<name>A0AAV6USJ8_9ARAC</name>
<dbReference type="GO" id="GO:0005634">
    <property type="term" value="C:nucleus"/>
    <property type="evidence" value="ECO:0007669"/>
    <property type="project" value="UniProtKB-SubCell"/>
</dbReference>
<dbReference type="FunFam" id="3.40.50.150:FF:000077">
    <property type="entry name" value="HemK methyltransferase family member 2"/>
    <property type="match status" value="1"/>
</dbReference>
<dbReference type="Gene3D" id="3.40.50.150">
    <property type="entry name" value="Vaccinia Virus protein VP39"/>
    <property type="match status" value="1"/>
</dbReference>
<evidence type="ECO:0000256" key="3">
    <source>
        <dbReference type="ARBA" id="ARBA00022603"/>
    </source>
</evidence>
<dbReference type="PANTHER" id="PTHR45875:SF1">
    <property type="entry name" value="METHYLTRANSFERASE N6AMT1"/>
    <property type="match status" value="1"/>
</dbReference>
<comment type="function">
    <text evidence="9">Methyltransferase that can methylate proteins and, to a lower extent, arsenic. Catalytic subunit of a heterodimer with TRMT112, which monomethylates 'Lys-12' of histone H4 (H4K12me1), a modification present at the promoters of numerous genes encoding cell cycle regulators. Catalytic subunit of a heterodimer with TRMT112, which catalyzes N5-methylation of Glu residue of proteins with a Gly-Gln-Xaa-Xaa-Xaa-Arg motif. Methylates ETF1 on 'Gln-185'; ETF1 needs to be complexed to ERF3 in its GTP-bound form to be efficiently methylated. May also play a role in the modulation of arsenic-induced toxicity by mediating the conversion of monomethylarsonous acid (3+) into the less toxic dimethylarsonic acid. It however only plays a limited role in arsenic metabolism compared with AS3MT.</text>
</comment>
<evidence type="ECO:0000313" key="18">
    <source>
        <dbReference type="EMBL" id="KAG8187184.1"/>
    </source>
</evidence>
<comment type="catalytic activity">
    <reaction evidence="7">
        <text>L-lysyl-[histone] + S-adenosyl-L-methionine = N(6)-methyl-L-lysyl-[histone] + S-adenosyl-L-homocysteine + H(+)</text>
        <dbReference type="Rhea" id="RHEA:10024"/>
        <dbReference type="Rhea" id="RHEA-COMP:9845"/>
        <dbReference type="Rhea" id="RHEA-COMP:9846"/>
        <dbReference type="ChEBI" id="CHEBI:15378"/>
        <dbReference type="ChEBI" id="CHEBI:29969"/>
        <dbReference type="ChEBI" id="CHEBI:57856"/>
        <dbReference type="ChEBI" id="CHEBI:59789"/>
        <dbReference type="ChEBI" id="CHEBI:61929"/>
    </reaction>
    <physiologicalReaction direction="left-to-right" evidence="7">
        <dbReference type="Rhea" id="RHEA:10025"/>
    </physiologicalReaction>
</comment>
<evidence type="ECO:0000256" key="16">
    <source>
        <dbReference type="ARBA" id="ARBA00093667"/>
    </source>
</evidence>
<protein>
    <recommendedName>
        <fullName evidence="15">Methyltransferase HEMK2</fullName>
    </recommendedName>
    <alternativeName>
        <fullName evidence="14">HemK methyltransferase family member 2</fullName>
    </alternativeName>
    <alternativeName>
        <fullName evidence="12">Lysine N-methyltransferase 9</fullName>
    </alternativeName>
    <alternativeName>
        <fullName evidence="11">Methylarsonite methyltransferase N6AMT1</fullName>
    </alternativeName>
    <alternativeName>
        <fullName evidence="16">Methyltransferase N6AMT1</fullName>
    </alternativeName>
    <alternativeName>
        <fullName evidence="13">Protein N(5)-glutamine methyltransferase</fullName>
    </alternativeName>
</protein>
<dbReference type="InterPro" id="IPR002052">
    <property type="entry name" value="DNA_methylase_N6_adenine_CS"/>
</dbReference>
<evidence type="ECO:0000256" key="13">
    <source>
        <dbReference type="ARBA" id="ARBA00080992"/>
    </source>
</evidence>
<gene>
    <name evidence="18" type="ORF">JTE90_020055</name>
</gene>
<evidence type="ECO:0000256" key="7">
    <source>
        <dbReference type="ARBA" id="ARBA00048619"/>
    </source>
</evidence>
<dbReference type="EMBL" id="JAFNEN010000277">
    <property type="protein sequence ID" value="KAG8187184.1"/>
    <property type="molecule type" value="Genomic_DNA"/>
</dbReference>
<dbReference type="InterPro" id="IPR007848">
    <property type="entry name" value="Small_mtfrase_dom"/>
</dbReference>
<evidence type="ECO:0000256" key="12">
    <source>
        <dbReference type="ARBA" id="ARBA00076540"/>
    </source>
</evidence>
<dbReference type="GO" id="GO:0035657">
    <property type="term" value="C:eRF1 methyltransferase complex"/>
    <property type="evidence" value="ECO:0007669"/>
    <property type="project" value="TreeGrafter"/>
</dbReference>
<comment type="catalytic activity">
    <reaction evidence="8">
        <text>methylarsonous acid + S-adenosyl-L-methionine = dimethylarsinate + S-adenosyl-L-homocysteine + 2 H(+)</text>
        <dbReference type="Rhea" id="RHEA:11684"/>
        <dbReference type="ChEBI" id="CHEBI:15378"/>
        <dbReference type="ChEBI" id="CHEBI:16223"/>
        <dbReference type="ChEBI" id="CHEBI:17826"/>
        <dbReference type="ChEBI" id="CHEBI:57856"/>
        <dbReference type="ChEBI" id="CHEBI:59789"/>
    </reaction>
</comment>
<dbReference type="AlphaFoldDB" id="A0AAV6USJ8"/>
<comment type="subcellular location">
    <subcellularLocation>
        <location evidence="1">Nucleus</location>
    </subcellularLocation>
</comment>
<keyword evidence="5" id="KW-0949">S-adenosyl-L-methionine</keyword>
<evidence type="ECO:0000256" key="5">
    <source>
        <dbReference type="ARBA" id="ARBA00022691"/>
    </source>
</evidence>
<evidence type="ECO:0000256" key="6">
    <source>
        <dbReference type="ARBA" id="ARBA00023242"/>
    </source>
</evidence>
<dbReference type="SUPFAM" id="SSF53335">
    <property type="entry name" value="S-adenosyl-L-methionine-dependent methyltransferases"/>
    <property type="match status" value="1"/>
</dbReference>
<evidence type="ECO:0000313" key="19">
    <source>
        <dbReference type="Proteomes" id="UP000827092"/>
    </source>
</evidence>
<evidence type="ECO:0000259" key="17">
    <source>
        <dbReference type="Pfam" id="PF05175"/>
    </source>
</evidence>
<evidence type="ECO:0000256" key="4">
    <source>
        <dbReference type="ARBA" id="ARBA00022679"/>
    </source>
</evidence>
<keyword evidence="4" id="KW-0808">Transferase</keyword>
<feature type="domain" description="Methyltransferase small" evidence="17">
    <location>
        <begin position="69"/>
        <end position="153"/>
    </location>
</feature>
<organism evidence="18 19">
    <name type="scientific">Oedothorax gibbosus</name>
    <dbReference type="NCBI Taxonomy" id="931172"/>
    <lineage>
        <taxon>Eukaryota</taxon>
        <taxon>Metazoa</taxon>
        <taxon>Ecdysozoa</taxon>
        <taxon>Arthropoda</taxon>
        <taxon>Chelicerata</taxon>
        <taxon>Arachnida</taxon>
        <taxon>Araneae</taxon>
        <taxon>Araneomorphae</taxon>
        <taxon>Entelegynae</taxon>
        <taxon>Araneoidea</taxon>
        <taxon>Linyphiidae</taxon>
        <taxon>Erigoninae</taxon>
        <taxon>Oedothorax</taxon>
    </lineage>
</organism>
<comment type="similarity">
    <text evidence="2">Belongs to the eukaryotic/archaeal PrmC-related family.</text>
</comment>
<dbReference type="CDD" id="cd02440">
    <property type="entry name" value="AdoMet_MTases"/>
    <property type="match status" value="1"/>
</dbReference>
<dbReference type="GO" id="GO:0003676">
    <property type="term" value="F:nucleic acid binding"/>
    <property type="evidence" value="ECO:0007669"/>
    <property type="project" value="InterPro"/>
</dbReference>
<dbReference type="Proteomes" id="UP000827092">
    <property type="component" value="Unassembled WGS sequence"/>
</dbReference>
<reference evidence="18 19" key="1">
    <citation type="journal article" date="2022" name="Nat. Ecol. Evol.">
        <title>A masculinizing supergene underlies an exaggerated male reproductive morph in a spider.</title>
        <authorList>
            <person name="Hendrickx F."/>
            <person name="De Corte Z."/>
            <person name="Sonet G."/>
            <person name="Van Belleghem S.M."/>
            <person name="Kostlbacher S."/>
            <person name="Vangestel C."/>
        </authorList>
    </citation>
    <scope>NUCLEOTIDE SEQUENCE [LARGE SCALE GENOMIC DNA]</scope>
    <source>
        <strain evidence="18">W744_W776</strain>
    </source>
</reference>
<dbReference type="InterPro" id="IPR029063">
    <property type="entry name" value="SAM-dependent_MTases_sf"/>
</dbReference>
<evidence type="ECO:0000256" key="14">
    <source>
        <dbReference type="ARBA" id="ARBA00083337"/>
    </source>
</evidence>
<keyword evidence="6" id="KW-0539">Nucleus</keyword>
<evidence type="ECO:0000256" key="10">
    <source>
        <dbReference type="ARBA" id="ARBA00062344"/>
    </source>
</evidence>
<dbReference type="Pfam" id="PF05175">
    <property type="entry name" value="MTS"/>
    <property type="match status" value="1"/>
</dbReference>
<sequence>MELADYSVLKKVIFEDVYEPAEDTFILVDALEKNLSLIQQLKYGFLGLEDTFILVDALEKNLSLIQQLKPAICLEIGSGSGVVISTLGKVLQNPYYLCTDINPIAASATQTTSKSNGLQVDIIITNLVDGLERLQNSVDLLIFNPPYAVTPSEEVGASNTFKATSGGFKGREVMDRIFPLVPKLLSKQGLFYLTCIQQNDIDEIALIMKSFSLDMTKRHIKELLG</sequence>
<evidence type="ECO:0000256" key="11">
    <source>
        <dbReference type="ARBA" id="ARBA00075330"/>
    </source>
</evidence>
<dbReference type="GO" id="GO:0032259">
    <property type="term" value="P:methylation"/>
    <property type="evidence" value="ECO:0007669"/>
    <property type="project" value="UniProtKB-KW"/>
</dbReference>
<evidence type="ECO:0000256" key="8">
    <source>
        <dbReference type="ARBA" id="ARBA00050903"/>
    </source>
</evidence>
<evidence type="ECO:0000256" key="2">
    <source>
        <dbReference type="ARBA" id="ARBA00006149"/>
    </source>
</evidence>
<comment type="caution">
    <text evidence="18">The sequence shown here is derived from an EMBL/GenBank/DDBJ whole genome shotgun (WGS) entry which is preliminary data.</text>
</comment>
<evidence type="ECO:0000256" key="15">
    <source>
        <dbReference type="ARBA" id="ARBA00093624"/>
    </source>
</evidence>
<keyword evidence="3" id="KW-0489">Methyltransferase</keyword>